<dbReference type="RefSeq" id="WP_379569673.1">
    <property type="nucleotide sequence ID" value="NZ_JBHUFV010000005.1"/>
</dbReference>
<protein>
    <submittedName>
        <fullName evidence="1">Uncharacterized protein</fullName>
    </submittedName>
</protein>
<dbReference type="Proteomes" id="UP001597368">
    <property type="component" value="Unassembled WGS sequence"/>
</dbReference>
<organism evidence="1 2">
    <name type="scientific">Nonomuraea mangrovi</name>
    <dbReference type="NCBI Taxonomy" id="2316207"/>
    <lineage>
        <taxon>Bacteria</taxon>
        <taxon>Bacillati</taxon>
        <taxon>Actinomycetota</taxon>
        <taxon>Actinomycetes</taxon>
        <taxon>Streptosporangiales</taxon>
        <taxon>Streptosporangiaceae</taxon>
        <taxon>Nonomuraea</taxon>
    </lineage>
</organism>
<proteinExistence type="predicted"/>
<evidence type="ECO:0000313" key="1">
    <source>
        <dbReference type="EMBL" id="MFD1930872.1"/>
    </source>
</evidence>
<accession>A0ABW4SMS0</accession>
<dbReference type="EMBL" id="JBHUFV010000005">
    <property type="protein sequence ID" value="MFD1930872.1"/>
    <property type="molecule type" value="Genomic_DNA"/>
</dbReference>
<gene>
    <name evidence="1" type="ORF">ACFSKW_05210</name>
</gene>
<evidence type="ECO:0000313" key="2">
    <source>
        <dbReference type="Proteomes" id="UP001597368"/>
    </source>
</evidence>
<keyword evidence="2" id="KW-1185">Reference proteome</keyword>
<sequence length="49" mass="5087">MLEPAQRPLIAGGLIGNAIPPPMAAVLTCAIIEAILGIELPRFEYSLAA</sequence>
<name>A0ABW4SMS0_9ACTN</name>
<comment type="caution">
    <text evidence="1">The sequence shown here is derived from an EMBL/GenBank/DDBJ whole genome shotgun (WGS) entry which is preliminary data.</text>
</comment>
<reference evidence="2" key="1">
    <citation type="journal article" date="2019" name="Int. J. Syst. Evol. Microbiol.">
        <title>The Global Catalogue of Microorganisms (GCM) 10K type strain sequencing project: providing services to taxonomists for standard genome sequencing and annotation.</title>
        <authorList>
            <consortium name="The Broad Institute Genomics Platform"/>
            <consortium name="The Broad Institute Genome Sequencing Center for Infectious Disease"/>
            <person name="Wu L."/>
            <person name="Ma J."/>
        </authorList>
    </citation>
    <scope>NUCLEOTIDE SEQUENCE [LARGE SCALE GENOMIC DNA]</scope>
    <source>
        <strain evidence="2">ICMP 6774ER</strain>
    </source>
</reference>